<dbReference type="Proteomes" id="UP000253383">
    <property type="component" value="Unassembled WGS sequence"/>
</dbReference>
<comment type="caution">
    <text evidence="1">The sequence shown here is derived from an EMBL/GenBank/DDBJ whole genome shotgun (WGS) entry which is preliminary data.</text>
</comment>
<dbReference type="InterPro" id="IPR056510">
    <property type="entry name" value="WapI"/>
</dbReference>
<dbReference type="OrthoDB" id="953249at2"/>
<name>A0A368JSY4_9BACT</name>
<proteinExistence type="predicted"/>
<accession>A0A368JSY4</accession>
<evidence type="ECO:0000313" key="2">
    <source>
        <dbReference type="Proteomes" id="UP000253383"/>
    </source>
</evidence>
<dbReference type="AlphaFoldDB" id="A0A368JSY4"/>
<gene>
    <name evidence="1" type="ORF">DUE52_04065</name>
</gene>
<dbReference type="EMBL" id="QOWE01000003">
    <property type="protein sequence ID" value="RCR70779.1"/>
    <property type="molecule type" value="Genomic_DNA"/>
</dbReference>
<sequence length="143" mass="16519">MKLKSSTGSFELSIKGYGVKGTNWRERNSLLCELSTEWQKESYTQSAPLQTYEIKRLINGLKMLWSRAINHVTVSFSEPGLNVEATSLPNEQYRLQIQLDGTLTPSWHPYPDFPLLMDVTLTRFQLREAIRDLVNQLALFPER</sequence>
<keyword evidence="2" id="KW-1185">Reference proteome</keyword>
<evidence type="ECO:0000313" key="1">
    <source>
        <dbReference type="EMBL" id="RCR70779.1"/>
    </source>
</evidence>
<reference evidence="1 2" key="1">
    <citation type="submission" date="2018-07" db="EMBL/GenBank/DDBJ databases">
        <title>Genome analysis of Larkinella rosea.</title>
        <authorList>
            <person name="Zhou Z."/>
            <person name="Wang G."/>
        </authorList>
    </citation>
    <scope>NUCLEOTIDE SEQUENCE [LARGE SCALE GENOMIC DNA]</scope>
    <source>
        <strain evidence="2">zzj9</strain>
    </source>
</reference>
<dbReference type="Pfam" id="PF24716">
    <property type="entry name" value="WapI"/>
    <property type="match status" value="1"/>
</dbReference>
<organism evidence="1 2">
    <name type="scientific">Larkinella punicea</name>
    <dbReference type="NCBI Taxonomy" id="2315727"/>
    <lineage>
        <taxon>Bacteria</taxon>
        <taxon>Pseudomonadati</taxon>
        <taxon>Bacteroidota</taxon>
        <taxon>Cytophagia</taxon>
        <taxon>Cytophagales</taxon>
        <taxon>Spirosomataceae</taxon>
        <taxon>Larkinella</taxon>
    </lineage>
</organism>
<dbReference type="RefSeq" id="WP_114404696.1">
    <property type="nucleotide sequence ID" value="NZ_QOWE01000003.1"/>
</dbReference>
<protein>
    <submittedName>
        <fullName evidence="1">Uncharacterized protein</fullName>
    </submittedName>
</protein>